<dbReference type="AlphaFoldDB" id="A0A3E1K5L2"/>
<dbReference type="GO" id="GO:0006310">
    <property type="term" value="P:DNA recombination"/>
    <property type="evidence" value="ECO:0007669"/>
    <property type="project" value="UniProtKB-KW"/>
</dbReference>
<dbReference type="InterPro" id="IPR044068">
    <property type="entry name" value="CB"/>
</dbReference>
<protein>
    <submittedName>
        <fullName evidence="7">Site-specific integrase</fullName>
    </submittedName>
</protein>
<dbReference type="PROSITE" id="PS51900">
    <property type="entry name" value="CB"/>
    <property type="match status" value="1"/>
</dbReference>
<keyword evidence="2 4" id="KW-0238">DNA-binding</keyword>
<evidence type="ECO:0000313" key="8">
    <source>
        <dbReference type="Proteomes" id="UP000260351"/>
    </source>
</evidence>
<name>A0A3E1K5L2_9GAMM</name>
<organism evidence="7 8">
    <name type="scientific">Wenzhouxiangella sediminis</name>
    <dbReference type="NCBI Taxonomy" id="1792836"/>
    <lineage>
        <taxon>Bacteria</taxon>
        <taxon>Pseudomonadati</taxon>
        <taxon>Pseudomonadota</taxon>
        <taxon>Gammaproteobacteria</taxon>
        <taxon>Chromatiales</taxon>
        <taxon>Wenzhouxiangellaceae</taxon>
        <taxon>Wenzhouxiangella</taxon>
    </lineage>
</organism>
<feature type="domain" description="Core-binding (CB)" evidence="6">
    <location>
        <begin position="106"/>
        <end position="206"/>
    </location>
</feature>
<dbReference type="PROSITE" id="PS51898">
    <property type="entry name" value="TYR_RECOMBINASE"/>
    <property type="match status" value="1"/>
</dbReference>
<dbReference type="Proteomes" id="UP000260351">
    <property type="component" value="Unassembled WGS sequence"/>
</dbReference>
<proteinExistence type="predicted"/>
<dbReference type="EMBL" id="QUZK01000051">
    <property type="protein sequence ID" value="RFF29216.1"/>
    <property type="molecule type" value="Genomic_DNA"/>
</dbReference>
<dbReference type="PANTHER" id="PTHR30349:SF88">
    <property type="entry name" value="BLL1584 PROTEIN"/>
    <property type="match status" value="1"/>
</dbReference>
<dbReference type="GO" id="GO:0015074">
    <property type="term" value="P:DNA integration"/>
    <property type="evidence" value="ECO:0007669"/>
    <property type="project" value="UniProtKB-KW"/>
</dbReference>
<keyword evidence="1" id="KW-0229">DNA integration</keyword>
<dbReference type="InterPro" id="IPR050090">
    <property type="entry name" value="Tyrosine_recombinase_XerCD"/>
</dbReference>
<dbReference type="SUPFAM" id="SSF56349">
    <property type="entry name" value="DNA breaking-rejoining enzymes"/>
    <property type="match status" value="1"/>
</dbReference>
<dbReference type="PANTHER" id="PTHR30349">
    <property type="entry name" value="PHAGE INTEGRASE-RELATED"/>
    <property type="match status" value="1"/>
</dbReference>
<evidence type="ECO:0000256" key="1">
    <source>
        <dbReference type="ARBA" id="ARBA00022908"/>
    </source>
</evidence>
<evidence type="ECO:0000259" key="5">
    <source>
        <dbReference type="PROSITE" id="PS51898"/>
    </source>
</evidence>
<evidence type="ECO:0000256" key="4">
    <source>
        <dbReference type="PROSITE-ProRule" id="PRU01248"/>
    </source>
</evidence>
<keyword evidence="8" id="KW-1185">Reference proteome</keyword>
<gene>
    <name evidence="7" type="ORF">DZC52_14015</name>
</gene>
<dbReference type="GO" id="GO:0003677">
    <property type="term" value="F:DNA binding"/>
    <property type="evidence" value="ECO:0007669"/>
    <property type="project" value="UniProtKB-UniRule"/>
</dbReference>
<dbReference type="InterPro" id="IPR013762">
    <property type="entry name" value="Integrase-like_cat_sf"/>
</dbReference>
<keyword evidence="3" id="KW-0233">DNA recombination</keyword>
<evidence type="ECO:0000259" key="6">
    <source>
        <dbReference type="PROSITE" id="PS51900"/>
    </source>
</evidence>
<evidence type="ECO:0000313" key="7">
    <source>
        <dbReference type="EMBL" id="RFF29216.1"/>
    </source>
</evidence>
<feature type="domain" description="Tyr recombinase" evidence="5">
    <location>
        <begin position="228"/>
        <end position="404"/>
    </location>
</feature>
<reference evidence="7 8" key="1">
    <citation type="submission" date="2018-08" db="EMBL/GenBank/DDBJ databases">
        <title>Wenzhouxiangella salilacus sp. nov., a novel bacterium isolated from a saline lake in Xinjiang Province, China.</title>
        <authorList>
            <person name="Han S."/>
        </authorList>
    </citation>
    <scope>NUCLEOTIDE SEQUENCE [LARGE SCALE GENOMIC DNA]</scope>
    <source>
        <strain evidence="7 8">XDB06</strain>
    </source>
</reference>
<evidence type="ECO:0000256" key="3">
    <source>
        <dbReference type="ARBA" id="ARBA00023172"/>
    </source>
</evidence>
<dbReference type="InterPro" id="IPR011010">
    <property type="entry name" value="DNA_brk_join_enz"/>
</dbReference>
<dbReference type="InterPro" id="IPR002104">
    <property type="entry name" value="Integrase_catalytic"/>
</dbReference>
<evidence type="ECO:0000256" key="2">
    <source>
        <dbReference type="ARBA" id="ARBA00023125"/>
    </source>
</evidence>
<dbReference type="Pfam" id="PF00589">
    <property type="entry name" value="Phage_integrase"/>
    <property type="match status" value="1"/>
</dbReference>
<sequence length="423" mass="47742">MATRKEPQITTPNARSKLKSRGAPYYRLVHAGLYLGYRKSKTAGRWVMRAYAGDKNYVVETLADADDGERQPDGVDVLDFQQAQDRARERETEIRADATGRRFGPYTVADALDDYLRDKLGREGRDSAEARRRCGDIAAAIGELEVGKLTKRDIRAWMESIANSPPRLRGGKFAQVDMSDPQVQRRRKDTANRYLNDLKAALNFAVEEDHVAPGAWRDVKPYKLVSQNRPRFLSLDEITRLLNACPPDLRALVNGGLLTGARRGDLVHMRVGDFVPESQAVTIGNRKSRYKGKPPFLCYLSDEGLRFFEAHTAGRDRQEPMFLRDDGRSWREDDIARPLKAANKAAKIKPAASFNVLRHTYASLSLMNGMSQMAVAQNLGHADTRMVEKHYGHLTPDWRKEQARHIPEFGIQVGNVEPIRSGR</sequence>
<dbReference type="OrthoDB" id="5567253at2"/>
<dbReference type="InterPro" id="IPR010998">
    <property type="entry name" value="Integrase_recombinase_N"/>
</dbReference>
<accession>A0A3E1K5L2</accession>
<dbReference type="Gene3D" id="1.10.150.130">
    <property type="match status" value="1"/>
</dbReference>
<comment type="caution">
    <text evidence="7">The sequence shown here is derived from an EMBL/GenBank/DDBJ whole genome shotgun (WGS) entry which is preliminary data.</text>
</comment>
<dbReference type="Gene3D" id="1.10.443.10">
    <property type="entry name" value="Intergrase catalytic core"/>
    <property type="match status" value="1"/>
</dbReference>